<protein>
    <submittedName>
        <fullName evidence="9">ABC transporter permease</fullName>
    </submittedName>
</protein>
<dbReference type="Pfam" id="PF02687">
    <property type="entry name" value="FtsX"/>
    <property type="match status" value="1"/>
</dbReference>
<dbReference type="PANTHER" id="PTHR46795:SF3">
    <property type="entry name" value="ABC TRANSPORTER PERMEASE"/>
    <property type="match status" value="1"/>
</dbReference>
<keyword evidence="10" id="KW-1185">Reference proteome</keyword>
<reference evidence="9 10" key="1">
    <citation type="journal article" date="2020" name="New Microbes New Infect">
        <title>Sellimonas caecigallum sp. nov., description and genome sequence of a new member of the Sellimonas genus isolated from the cecum of feral chicken.</title>
        <authorList>
            <person name="Wongkuna S."/>
            <person name="Ghimire S."/>
            <person name="Antony L."/>
            <person name="Chankhamhaengdecha S."/>
            <person name="Janvilisri T."/>
            <person name="Scaria J."/>
        </authorList>
    </citation>
    <scope>NUCLEOTIDE SEQUENCE [LARGE SCALE GENOMIC DNA]</scope>
    <source>
        <strain evidence="9 10">SW451</strain>
    </source>
</reference>
<keyword evidence="3 7" id="KW-0812">Transmembrane</keyword>
<evidence type="ECO:0000256" key="3">
    <source>
        <dbReference type="ARBA" id="ARBA00022692"/>
    </source>
</evidence>
<feature type="transmembrane region" description="Helical" evidence="7">
    <location>
        <begin position="647"/>
        <end position="666"/>
    </location>
</feature>
<evidence type="ECO:0000256" key="5">
    <source>
        <dbReference type="ARBA" id="ARBA00023136"/>
    </source>
</evidence>
<evidence type="ECO:0000256" key="6">
    <source>
        <dbReference type="SAM" id="Coils"/>
    </source>
</evidence>
<comment type="subcellular location">
    <subcellularLocation>
        <location evidence="1">Cell membrane</location>
        <topology evidence="1">Multi-pass membrane protein</topology>
    </subcellularLocation>
</comment>
<feature type="transmembrane region" description="Helical" evidence="7">
    <location>
        <begin position="149"/>
        <end position="178"/>
    </location>
</feature>
<feature type="transmembrane region" description="Helical" evidence="7">
    <location>
        <begin position="198"/>
        <end position="218"/>
    </location>
</feature>
<accession>A0ABS7L8I3</accession>
<feature type="transmembrane region" description="Helical" evidence="7">
    <location>
        <begin position="678"/>
        <end position="702"/>
    </location>
</feature>
<proteinExistence type="predicted"/>
<evidence type="ECO:0000256" key="4">
    <source>
        <dbReference type="ARBA" id="ARBA00022989"/>
    </source>
</evidence>
<dbReference type="InterPro" id="IPR003838">
    <property type="entry name" value="ABC3_permease_C"/>
</dbReference>
<keyword evidence="2" id="KW-1003">Cell membrane</keyword>
<feature type="domain" description="ABC3 transporter permease C-terminal" evidence="8">
    <location>
        <begin position="110"/>
        <end position="217"/>
    </location>
</feature>
<keyword evidence="5 7" id="KW-0472">Membrane</keyword>
<dbReference type="PANTHER" id="PTHR46795">
    <property type="entry name" value="ABC TRANSPORTER PERMEASE-RELATED-RELATED"/>
    <property type="match status" value="1"/>
</dbReference>
<feature type="transmembrane region" description="Helical" evidence="7">
    <location>
        <begin position="588"/>
        <end position="611"/>
    </location>
</feature>
<feature type="transmembrane region" description="Helical" evidence="7">
    <location>
        <begin position="246"/>
        <end position="264"/>
    </location>
</feature>
<feature type="transmembrane region" description="Helical" evidence="7">
    <location>
        <begin position="108"/>
        <end position="128"/>
    </location>
</feature>
<evidence type="ECO:0000256" key="2">
    <source>
        <dbReference type="ARBA" id="ARBA00022475"/>
    </source>
</evidence>
<evidence type="ECO:0000256" key="1">
    <source>
        <dbReference type="ARBA" id="ARBA00004651"/>
    </source>
</evidence>
<keyword evidence="6" id="KW-0175">Coiled coil</keyword>
<dbReference type="Proteomes" id="UP000779049">
    <property type="component" value="Unassembled WGS sequence"/>
</dbReference>
<dbReference type="EMBL" id="VIRV01000013">
    <property type="protein sequence ID" value="MBY0759298.1"/>
    <property type="molecule type" value="Genomic_DNA"/>
</dbReference>
<name>A0ABS7L8I3_9FIRM</name>
<keyword evidence="4 7" id="KW-1133">Transmembrane helix</keyword>
<dbReference type="InterPro" id="IPR052536">
    <property type="entry name" value="ABC-4_Integral_Memb_Prot"/>
</dbReference>
<feature type="transmembrane region" description="Helical" evidence="7">
    <location>
        <begin position="276"/>
        <end position="295"/>
    </location>
</feature>
<organism evidence="9 10">
    <name type="scientific">Sellimonas caecigallum</name>
    <dbReference type="NCBI Taxonomy" id="2592333"/>
    <lineage>
        <taxon>Bacteria</taxon>
        <taxon>Bacillati</taxon>
        <taxon>Bacillota</taxon>
        <taxon>Clostridia</taxon>
        <taxon>Lachnospirales</taxon>
        <taxon>Lachnospiraceae</taxon>
        <taxon>Sellimonas</taxon>
    </lineage>
</organism>
<feature type="transmembrane region" description="Helical" evidence="7">
    <location>
        <begin position="324"/>
        <end position="344"/>
    </location>
</feature>
<evidence type="ECO:0000313" key="10">
    <source>
        <dbReference type="Proteomes" id="UP000779049"/>
    </source>
</evidence>
<evidence type="ECO:0000256" key="7">
    <source>
        <dbReference type="SAM" id="Phobius"/>
    </source>
</evidence>
<feature type="coiled-coil region" evidence="6">
    <location>
        <begin position="2"/>
        <end position="33"/>
    </location>
</feature>
<evidence type="ECO:0000259" key="8">
    <source>
        <dbReference type="Pfam" id="PF02687"/>
    </source>
</evidence>
<sequence length="715" mass="84076">MIVLYLEQKDEIEEEYQKSKVQEKEEKEHLKRANYFPGKYSRNFYQVIRKNFRYHWKEQGVLTLAAILSAVCLYIVLAVYQMTEQIYGGKGDQSLLMGEGLYRLFRDLGMIVMVLSILMITIIISWYIKEQKKEFRLMVILGMRRHTSYRIFLVEYILNSLLALFIGIPIGMGGAALLRNQLEQGYQGNISLPPAVSLKQFGIGVLAYVILMILGLAFNQDNFLSLGRSTDRNEEIRKEKRLRERLGRWMAGGLFLYLVSMVWFGVRGWTETMGIYLLPILGTFFLLAGGLGFWLKRREKKETYYRQLLTTVPFYHRFWRNTGVLFYMAALQFFILAVFSTPFLSSAMRQDIDGMYPMVRMTSIYGSDKLYAWGGTRPVQWPQGQHIAISESSYLSLKEKAGYDVEPLGLTGEEMHVVCQQDLSVKTHTIDWDTSRLKKHLRFGQPLSYYNTGDYRNIYPEREIKSEERASLIGSFHQGMQENLIVLSDTYFDTVWKEMTKYNRDHWEERESADVKEWRMYPYAEEKNMTEGPTMLVCMELPEGKSRQAAEDLGYLREKYVFDQMWDRTIQPFYEKSQMMSNTESEIWFTRTAYGFILILLTVMAVFQYTVKIKEEENVWRWENAFLKQMGMKEKERKQRILWQMKVYLLIPLIAGSVGGVIFTALTVRARLFTVREVLQYMGTAGIFCAAYGLLWLLLYLLHKRNVWRYVEKEK</sequence>
<evidence type="ECO:0000313" key="9">
    <source>
        <dbReference type="EMBL" id="MBY0759298.1"/>
    </source>
</evidence>
<comment type="caution">
    <text evidence="9">The sequence shown here is derived from an EMBL/GenBank/DDBJ whole genome shotgun (WGS) entry which is preliminary data.</text>
</comment>
<gene>
    <name evidence="9" type="ORF">FLB61_09410</name>
</gene>
<feature type="transmembrane region" description="Helical" evidence="7">
    <location>
        <begin position="60"/>
        <end position="80"/>
    </location>
</feature>